<evidence type="ECO:0000256" key="5">
    <source>
        <dbReference type="ARBA" id="ARBA00018266"/>
    </source>
</evidence>
<evidence type="ECO:0000256" key="3">
    <source>
        <dbReference type="ARBA" id="ARBA00006576"/>
    </source>
</evidence>
<keyword evidence="8 14" id="KW-0862">Zinc</keyword>
<feature type="active site" description="Proton donor" evidence="12">
    <location>
        <position position="60"/>
    </location>
</feature>
<comment type="catalytic activity">
    <reaction evidence="10 15">
        <text>2'-deoxycytidine + H2O + H(+) = 2'-deoxyuridine + NH4(+)</text>
        <dbReference type="Rhea" id="RHEA:13433"/>
        <dbReference type="ChEBI" id="CHEBI:15377"/>
        <dbReference type="ChEBI" id="CHEBI:15378"/>
        <dbReference type="ChEBI" id="CHEBI:15698"/>
        <dbReference type="ChEBI" id="CHEBI:16450"/>
        <dbReference type="ChEBI" id="CHEBI:28938"/>
        <dbReference type="EC" id="3.5.4.5"/>
    </reaction>
</comment>
<accession>A0A0K6HC40</accession>
<comment type="catalytic activity">
    <reaction evidence="11 15">
        <text>cytidine + H2O + H(+) = uridine + NH4(+)</text>
        <dbReference type="Rhea" id="RHEA:16069"/>
        <dbReference type="ChEBI" id="CHEBI:15377"/>
        <dbReference type="ChEBI" id="CHEBI:15378"/>
        <dbReference type="ChEBI" id="CHEBI:16704"/>
        <dbReference type="ChEBI" id="CHEBI:17562"/>
        <dbReference type="ChEBI" id="CHEBI:28938"/>
        <dbReference type="EC" id="3.5.4.5"/>
    </reaction>
</comment>
<dbReference type="FunFam" id="3.40.140.10:FF:000008">
    <property type="entry name" value="Cytidine deaminase"/>
    <property type="match status" value="1"/>
</dbReference>
<dbReference type="OrthoDB" id="9795347at2"/>
<dbReference type="PROSITE" id="PS00903">
    <property type="entry name" value="CYT_DCMP_DEAMINASES_1"/>
    <property type="match status" value="1"/>
</dbReference>
<comment type="function">
    <text evidence="2 15">This enzyme scavenges exogenous and endogenous cytidine and 2'-deoxycytidine for UMP synthesis.</text>
</comment>
<dbReference type="PROSITE" id="PS51747">
    <property type="entry name" value="CYT_DCMP_DEAMINASES_2"/>
    <property type="match status" value="1"/>
</dbReference>
<dbReference type="Gene3D" id="3.40.140.10">
    <property type="entry name" value="Cytidine Deaminase, domain 2"/>
    <property type="match status" value="1"/>
</dbReference>
<dbReference type="InterPro" id="IPR050202">
    <property type="entry name" value="Cyt/Deoxycyt_deaminase"/>
</dbReference>
<dbReference type="GO" id="GO:0005829">
    <property type="term" value="C:cytosol"/>
    <property type="evidence" value="ECO:0007669"/>
    <property type="project" value="TreeGrafter"/>
</dbReference>
<dbReference type="NCBIfam" id="TIGR01354">
    <property type="entry name" value="cyt_deam_tetra"/>
    <property type="match status" value="1"/>
</dbReference>
<proteinExistence type="inferred from homology"/>
<dbReference type="InterPro" id="IPR016193">
    <property type="entry name" value="Cytidine_deaminase-like"/>
</dbReference>
<evidence type="ECO:0000256" key="10">
    <source>
        <dbReference type="ARBA" id="ARBA00049252"/>
    </source>
</evidence>
<evidence type="ECO:0000256" key="14">
    <source>
        <dbReference type="PIRSR" id="PIRSR606262-3"/>
    </source>
</evidence>
<name>A0A0K6HC40_9GAMM</name>
<dbReference type="NCBIfam" id="NF004064">
    <property type="entry name" value="PRK05578.1"/>
    <property type="match status" value="1"/>
</dbReference>
<organism evidence="17 18">
    <name type="scientific">Pseudidiomarina woesei</name>
    <dbReference type="NCBI Taxonomy" id="1381080"/>
    <lineage>
        <taxon>Bacteria</taxon>
        <taxon>Pseudomonadati</taxon>
        <taxon>Pseudomonadota</taxon>
        <taxon>Gammaproteobacteria</taxon>
        <taxon>Alteromonadales</taxon>
        <taxon>Idiomarinaceae</taxon>
        <taxon>Pseudidiomarina</taxon>
    </lineage>
</organism>
<evidence type="ECO:0000259" key="16">
    <source>
        <dbReference type="PROSITE" id="PS51747"/>
    </source>
</evidence>
<dbReference type="InterPro" id="IPR006262">
    <property type="entry name" value="Cyt_deam_tetra"/>
</dbReference>
<dbReference type="GO" id="GO:0072527">
    <property type="term" value="P:pyrimidine-containing compound metabolic process"/>
    <property type="evidence" value="ECO:0007669"/>
    <property type="project" value="UniProtKB-ARBA"/>
</dbReference>
<evidence type="ECO:0000313" key="17">
    <source>
        <dbReference type="EMBL" id="CUA88331.1"/>
    </source>
</evidence>
<feature type="domain" description="CMP/dCMP-type deaminase" evidence="16">
    <location>
        <begin position="6"/>
        <end position="134"/>
    </location>
</feature>
<dbReference type="AlphaFoldDB" id="A0A0K6HC40"/>
<evidence type="ECO:0000256" key="9">
    <source>
        <dbReference type="ARBA" id="ARBA00032005"/>
    </source>
</evidence>
<evidence type="ECO:0000256" key="15">
    <source>
        <dbReference type="RuleBase" id="RU364006"/>
    </source>
</evidence>
<dbReference type="GO" id="GO:0004126">
    <property type="term" value="F:cytidine deaminase activity"/>
    <property type="evidence" value="ECO:0007669"/>
    <property type="project" value="UniProtKB-UniRule"/>
</dbReference>
<dbReference type="PANTHER" id="PTHR11644:SF2">
    <property type="entry name" value="CYTIDINE DEAMINASE"/>
    <property type="match status" value="1"/>
</dbReference>
<comment type="similarity">
    <text evidence="3 15">Belongs to the cytidine and deoxycytidylate deaminase family.</text>
</comment>
<evidence type="ECO:0000313" key="18">
    <source>
        <dbReference type="Proteomes" id="UP000182598"/>
    </source>
</evidence>
<dbReference type="CDD" id="cd01283">
    <property type="entry name" value="cytidine_deaminase"/>
    <property type="match status" value="1"/>
</dbReference>
<comment type="cofactor">
    <cofactor evidence="1 14 15">
        <name>Zn(2+)</name>
        <dbReference type="ChEBI" id="CHEBI:29105"/>
    </cofactor>
</comment>
<evidence type="ECO:0000256" key="2">
    <source>
        <dbReference type="ARBA" id="ARBA00003949"/>
    </source>
</evidence>
<feature type="binding site" evidence="14">
    <location>
        <position position="93"/>
    </location>
    <ligand>
        <name>Zn(2+)</name>
        <dbReference type="ChEBI" id="CHEBI:29105"/>
        <note>catalytic</note>
    </ligand>
</feature>
<dbReference type="InterPro" id="IPR002125">
    <property type="entry name" value="CMP_dCMP_dom"/>
</dbReference>
<feature type="binding site" evidence="13">
    <location>
        <begin position="47"/>
        <end position="53"/>
    </location>
    <ligand>
        <name>substrate</name>
    </ligand>
</feature>
<dbReference type="InterPro" id="IPR016192">
    <property type="entry name" value="APOBEC/CMP_deaminase_Zn-bd"/>
</dbReference>
<dbReference type="SUPFAM" id="SSF53927">
    <property type="entry name" value="Cytidine deaminase-like"/>
    <property type="match status" value="1"/>
</dbReference>
<dbReference type="Proteomes" id="UP000182598">
    <property type="component" value="Unassembled WGS sequence"/>
</dbReference>
<evidence type="ECO:0000256" key="1">
    <source>
        <dbReference type="ARBA" id="ARBA00001947"/>
    </source>
</evidence>
<evidence type="ECO:0000256" key="13">
    <source>
        <dbReference type="PIRSR" id="PIRSR606262-2"/>
    </source>
</evidence>
<keyword evidence="6 14" id="KW-0479">Metal-binding</keyword>
<feature type="binding site" evidence="14">
    <location>
        <position position="58"/>
    </location>
    <ligand>
        <name>Zn(2+)</name>
        <dbReference type="ChEBI" id="CHEBI:29105"/>
        <note>catalytic</note>
    </ligand>
</feature>
<dbReference type="GO" id="GO:0008270">
    <property type="term" value="F:zinc ion binding"/>
    <property type="evidence" value="ECO:0007669"/>
    <property type="project" value="UniProtKB-UniRule"/>
</dbReference>
<evidence type="ECO:0000256" key="6">
    <source>
        <dbReference type="ARBA" id="ARBA00022723"/>
    </source>
</evidence>
<evidence type="ECO:0000256" key="12">
    <source>
        <dbReference type="PIRSR" id="PIRSR606262-1"/>
    </source>
</evidence>
<evidence type="ECO:0000256" key="11">
    <source>
        <dbReference type="ARBA" id="ARBA00049558"/>
    </source>
</evidence>
<dbReference type="GO" id="GO:0042802">
    <property type="term" value="F:identical protein binding"/>
    <property type="evidence" value="ECO:0007669"/>
    <property type="project" value="UniProtKB-ARBA"/>
</dbReference>
<evidence type="ECO:0000256" key="7">
    <source>
        <dbReference type="ARBA" id="ARBA00022801"/>
    </source>
</evidence>
<reference evidence="18" key="1">
    <citation type="submission" date="2015-08" db="EMBL/GenBank/DDBJ databases">
        <authorList>
            <person name="Varghese N."/>
        </authorList>
    </citation>
    <scope>NUCLEOTIDE SEQUENCE [LARGE SCALE GENOMIC DNA]</scope>
    <source>
        <strain evidence="18">DSM 27808</strain>
    </source>
</reference>
<keyword evidence="18" id="KW-1185">Reference proteome</keyword>
<evidence type="ECO:0000256" key="8">
    <source>
        <dbReference type="ARBA" id="ARBA00022833"/>
    </source>
</evidence>
<dbReference type="EC" id="3.5.4.5" evidence="4 15"/>
<keyword evidence="7 15" id="KW-0378">Hydrolase</keyword>
<feature type="binding site" evidence="14">
    <location>
        <position position="96"/>
    </location>
    <ligand>
        <name>Zn(2+)</name>
        <dbReference type="ChEBI" id="CHEBI:29105"/>
        <note>catalytic</note>
    </ligand>
</feature>
<dbReference type="GO" id="GO:0055086">
    <property type="term" value="P:nucleobase-containing small molecule metabolic process"/>
    <property type="evidence" value="ECO:0007669"/>
    <property type="project" value="UniProtKB-ARBA"/>
</dbReference>
<dbReference type="EMBL" id="CYHB01000009">
    <property type="protein sequence ID" value="CUA88331.1"/>
    <property type="molecule type" value="Genomic_DNA"/>
</dbReference>
<dbReference type="PANTHER" id="PTHR11644">
    <property type="entry name" value="CYTIDINE DEAMINASE"/>
    <property type="match status" value="1"/>
</dbReference>
<dbReference type="Pfam" id="PF00383">
    <property type="entry name" value="dCMP_cyt_deam_1"/>
    <property type="match status" value="1"/>
</dbReference>
<evidence type="ECO:0000256" key="4">
    <source>
        <dbReference type="ARBA" id="ARBA00012783"/>
    </source>
</evidence>
<sequence length="141" mass="15202">MSEFNSNLQNAKQLAIKAAAQAYAPYSRFKVGAVLTLKNGDTISGCNVENVSYGLSNCAERTALFSAIAQGVDVKDIAQVTIYTPSDEVYSPCGACRQVMAEFLSAETPVVSTSNGGEQHWTVSSLLPHAFHFDIENYRAD</sequence>
<gene>
    <name evidence="17" type="ORF">Ga0061064_2143</name>
</gene>
<protein>
    <recommendedName>
        <fullName evidence="5 15">Cytidine deaminase</fullName>
        <ecNumber evidence="4 15">3.5.4.5</ecNumber>
    </recommendedName>
    <alternativeName>
        <fullName evidence="9 15">Cytidine aminohydrolase</fullName>
    </alternativeName>
</protein>